<dbReference type="SUPFAM" id="SSF51695">
    <property type="entry name" value="PLC-like phosphodiesterases"/>
    <property type="match status" value="1"/>
</dbReference>
<keyword evidence="6" id="KW-1185">Reference proteome</keyword>
<feature type="domain" description="GP-PDE" evidence="2">
    <location>
        <begin position="47"/>
        <end position="311"/>
    </location>
</feature>
<dbReference type="PROSITE" id="PS51704">
    <property type="entry name" value="GP_PDE"/>
    <property type="match status" value="1"/>
</dbReference>
<dbReference type="InterPro" id="IPR030395">
    <property type="entry name" value="GP_PDE_dom"/>
</dbReference>
<dbReference type="Gene3D" id="3.20.20.190">
    <property type="entry name" value="Phosphatidylinositol (PI) phosphodiesterase"/>
    <property type="match status" value="1"/>
</dbReference>
<gene>
    <name evidence="3" type="ORF">I6H06_11015</name>
    <name evidence="4" type="ORF">NFI99_05655</name>
</gene>
<dbReference type="GO" id="GO:0005886">
    <property type="term" value="C:plasma membrane"/>
    <property type="evidence" value="ECO:0007669"/>
    <property type="project" value="TreeGrafter"/>
</dbReference>
<evidence type="ECO:0000256" key="1">
    <source>
        <dbReference type="SAM" id="SignalP"/>
    </source>
</evidence>
<evidence type="ECO:0000313" key="3">
    <source>
        <dbReference type="EMBL" id="QPQ90103.1"/>
    </source>
</evidence>
<organism evidence="3 5">
    <name type="scientific">Burkholderia glumae</name>
    <name type="common">Pseudomonas glumae</name>
    <dbReference type="NCBI Taxonomy" id="337"/>
    <lineage>
        <taxon>Bacteria</taxon>
        <taxon>Pseudomonadati</taxon>
        <taxon>Pseudomonadota</taxon>
        <taxon>Betaproteobacteria</taxon>
        <taxon>Burkholderiales</taxon>
        <taxon>Burkholderiaceae</taxon>
        <taxon>Burkholderia</taxon>
    </lineage>
</organism>
<dbReference type="PANTHER" id="PTHR46320:SF1">
    <property type="entry name" value="GLYCEROPHOSPHODIESTER PHOSPHODIESTERASE 1"/>
    <property type="match status" value="1"/>
</dbReference>
<dbReference type="PANTHER" id="PTHR46320">
    <property type="entry name" value="GLYCEROPHOSPHODIESTER PHOSPHODIESTERASE 1"/>
    <property type="match status" value="1"/>
</dbReference>
<dbReference type="Proteomes" id="UP001056386">
    <property type="component" value="Chromosome 2"/>
</dbReference>
<evidence type="ECO:0000259" key="2">
    <source>
        <dbReference type="PROSITE" id="PS51704"/>
    </source>
</evidence>
<reference evidence="4" key="2">
    <citation type="submission" date="2022-06" db="EMBL/GenBank/DDBJ databases">
        <title>Draft genome sequence of Burkholderia glumae strain GR20004 isolated from rice panicle showing bacterial panicle blight.</title>
        <authorList>
            <person name="Choi S.Y."/>
            <person name="Lee Y.H."/>
        </authorList>
    </citation>
    <scope>NUCLEOTIDE SEQUENCE</scope>
    <source>
        <strain evidence="4">GR20004</strain>
    </source>
</reference>
<feature type="chain" id="PRO_5042861018" evidence="1">
    <location>
        <begin position="27"/>
        <end position="370"/>
    </location>
</feature>
<dbReference type="InterPro" id="IPR017946">
    <property type="entry name" value="PLC-like_Pdiesterase_TIM-brl"/>
</dbReference>
<name>A0AAP9XWR2_BURGL</name>
<dbReference type="Pfam" id="PF03009">
    <property type="entry name" value="GDPD"/>
    <property type="match status" value="1"/>
</dbReference>
<dbReference type="GO" id="GO:0008889">
    <property type="term" value="F:glycerophosphodiester phosphodiesterase activity"/>
    <property type="evidence" value="ECO:0007669"/>
    <property type="project" value="TreeGrafter"/>
</dbReference>
<dbReference type="GO" id="GO:0006580">
    <property type="term" value="P:ethanolamine metabolic process"/>
    <property type="evidence" value="ECO:0007669"/>
    <property type="project" value="TreeGrafter"/>
</dbReference>
<reference evidence="3 5" key="1">
    <citation type="submission" date="2020-12" db="EMBL/GenBank/DDBJ databases">
        <title>FDA dAtabase for Regulatory Grade micrObial Sequences (FDA-ARGOS): Supporting development and validation of Infectious Disease Dx tests.</title>
        <authorList>
            <person name="Minogue T."/>
            <person name="Wolcott M."/>
            <person name="Wasieloski L."/>
            <person name="Aguilar W."/>
            <person name="Moore D."/>
            <person name="Jaissle J."/>
            <person name="Tallon L."/>
            <person name="Sadzewicz L."/>
            <person name="Zhao X."/>
            <person name="Boylan J."/>
            <person name="Ott S."/>
            <person name="Bowen H."/>
            <person name="Vavikolanu K."/>
            <person name="Mehta A."/>
            <person name="Aluvathingal J."/>
            <person name="Nadendla S."/>
            <person name="Yan Y."/>
            <person name="Sichtig H."/>
        </authorList>
    </citation>
    <scope>NUCLEOTIDE SEQUENCE [LARGE SCALE GENOMIC DNA]</scope>
    <source>
        <strain evidence="3 5">FDAARGOS_949</strain>
    </source>
</reference>
<evidence type="ECO:0000313" key="5">
    <source>
        <dbReference type="Proteomes" id="UP000594892"/>
    </source>
</evidence>
<dbReference type="GO" id="GO:0006644">
    <property type="term" value="P:phospholipid metabolic process"/>
    <property type="evidence" value="ECO:0007669"/>
    <property type="project" value="TreeGrafter"/>
</dbReference>
<dbReference type="EMBL" id="CP065600">
    <property type="protein sequence ID" value="QPQ90103.1"/>
    <property type="molecule type" value="Genomic_DNA"/>
</dbReference>
<proteinExistence type="predicted"/>
<dbReference type="RefSeq" id="WP_157808652.1">
    <property type="nucleotide sequence ID" value="NZ_CP021075.1"/>
</dbReference>
<dbReference type="Proteomes" id="UP000594892">
    <property type="component" value="Chromosome 1"/>
</dbReference>
<keyword evidence="1" id="KW-0732">Signal</keyword>
<dbReference type="CDD" id="cd08566">
    <property type="entry name" value="GDPD_AtGDE_like"/>
    <property type="match status" value="1"/>
</dbReference>
<feature type="signal peptide" evidence="1">
    <location>
        <begin position="1"/>
        <end position="26"/>
    </location>
</feature>
<dbReference type="AlphaFoldDB" id="A0AAP9XWR2"/>
<sequence length="370" mass="40946">MNIRKLGACTALMVGSIFLFPLYANADTDCVQSPSKTMADLYDGSNVTVLAHRGLWGGYLAGNNAPENSYTAFAQADSRCMDGIEIDVKMTRDGVPVAMHDFNLGRTTSIWQGARQQKYDPYKNTGYNPSVDSISSFTLSYARLLSPDRSKITRESIPTIQKVIDGWIKFKYRSILVFDTKTASAVTAIGKIIKAEGNVTDPGKGSIYQKSDYFAMKVNATTFPSYQSFLNAVGGPGLSTAIPVFTPNMLTKIDVGSVIKNWYSGQVFEIDVKNRGGLLQNYMNQVRRDYYNVGVFNALPDANPSKGEFFKNTGQCCYTLDSLLVVSPTLKDTQDLRGDWNYLIDQGFKTITSDDSYRLTVYLRSKGLHS</sequence>
<protein>
    <submittedName>
        <fullName evidence="3">Glycerophosphodiester phosphodiesterase family protein</fullName>
    </submittedName>
</protein>
<evidence type="ECO:0000313" key="6">
    <source>
        <dbReference type="Proteomes" id="UP001056386"/>
    </source>
</evidence>
<accession>A0AAP9XWR2</accession>
<dbReference type="GeneID" id="45694840"/>
<dbReference type="GO" id="GO:0070291">
    <property type="term" value="P:N-acylethanolamine metabolic process"/>
    <property type="evidence" value="ECO:0007669"/>
    <property type="project" value="TreeGrafter"/>
</dbReference>
<evidence type="ECO:0000313" key="4">
    <source>
        <dbReference type="EMBL" id="USS43926.1"/>
    </source>
</evidence>
<dbReference type="EMBL" id="CP099583">
    <property type="protein sequence ID" value="USS43926.1"/>
    <property type="molecule type" value="Genomic_DNA"/>
</dbReference>